<reference evidence="3" key="1">
    <citation type="submission" date="2017-02" db="UniProtKB">
        <authorList>
            <consortium name="WormBaseParasite"/>
        </authorList>
    </citation>
    <scope>IDENTIFICATION</scope>
</reference>
<dbReference type="EMBL" id="UYRR01040449">
    <property type="protein sequence ID" value="VDK79111.1"/>
    <property type="molecule type" value="Genomic_DNA"/>
</dbReference>
<protein>
    <submittedName>
        <fullName evidence="3">Type IV pili twitching motility protein PilT</fullName>
    </submittedName>
</protein>
<reference evidence="1 2" key="2">
    <citation type="submission" date="2018-11" db="EMBL/GenBank/DDBJ databases">
        <authorList>
            <consortium name="Pathogen Informatics"/>
        </authorList>
    </citation>
    <scope>NUCLEOTIDE SEQUENCE [LARGE SCALE GENOMIC DNA]</scope>
</reference>
<organism evidence="3">
    <name type="scientific">Anisakis simplex</name>
    <name type="common">Herring worm</name>
    <dbReference type="NCBI Taxonomy" id="6269"/>
    <lineage>
        <taxon>Eukaryota</taxon>
        <taxon>Metazoa</taxon>
        <taxon>Ecdysozoa</taxon>
        <taxon>Nematoda</taxon>
        <taxon>Chromadorea</taxon>
        <taxon>Rhabditida</taxon>
        <taxon>Spirurina</taxon>
        <taxon>Ascaridomorpha</taxon>
        <taxon>Ascaridoidea</taxon>
        <taxon>Anisakidae</taxon>
        <taxon>Anisakis</taxon>
        <taxon>Anisakis simplex complex</taxon>
    </lineage>
</organism>
<evidence type="ECO:0000313" key="1">
    <source>
        <dbReference type="EMBL" id="VDK79111.1"/>
    </source>
</evidence>
<gene>
    <name evidence="1" type="ORF">ASIM_LOCUS20722</name>
</gene>
<dbReference type="AlphaFoldDB" id="A0A0M3KK24"/>
<dbReference type="WBParaSite" id="ASIM_0002135201-mRNA-1">
    <property type="protein sequence ID" value="ASIM_0002135201-mRNA-1"/>
    <property type="gene ID" value="ASIM_0002135201"/>
</dbReference>
<accession>A0A0M3KK24</accession>
<proteinExistence type="predicted"/>
<dbReference type="OrthoDB" id="5877156at2759"/>
<keyword evidence="2" id="KW-1185">Reference proteome</keyword>
<dbReference type="Proteomes" id="UP000267096">
    <property type="component" value="Unassembled WGS sequence"/>
</dbReference>
<sequence length="64" mass="7371">MDSKIMEQDEQKNNSFQPQLMINLLNGVLSKVKNELHQQGVDVHLDATGRPVSWFLLVFLFLES</sequence>
<evidence type="ECO:0000313" key="3">
    <source>
        <dbReference type="WBParaSite" id="ASIM_0002135201-mRNA-1"/>
    </source>
</evidence>
<evidence type="ECO:0000313" key="2">
    <source>
        <dbReference type="Proteomes" id="UP000267096"/>
    </source>
</evidence>
<name>A0A0M3KK24_ANISI</name>